<name>A0A7J7W3M1_PIPKU</name>
<dbReference type="AlphaFoldDB" id="A0A7J7W3M1"/>
<proteinExistence type="predicted"/>
<dbReference type="EMBL" id="JACAGB010000012">
    <property type="protein sequence ID" value="KAF6331893.1"/>
    <property type="molecule type" value="Genomic_DNA"/>
</dbReference>
<sequence length="138" mass="15907">MLLFKCNQWHLTESTRRFLEKVSGLEHQACTDKSTYILEGMNLGLKVCGLETELQEGTSLSLPWFLSQNSMCTSFLVAVCDNKPLLFKAILVSCLLFSSDMLLIDHILIYWHGWWTMDKYLLNKSNRELFSLSYLDAA</sequence>
<protein>
    <submittedName>
        <fullName evidence="1">Uncharacterized protein</fullName>
    </submittedName>
</protein>
<evidence type="ECO:0000313" key="2">
    <source>
        <dbReference type="Proteomes" id="UP000558488"/>
    </source>
</evidence>
<accession>A0A7J7W3M1</accession>
<gene>
    <name evidence="1" type="ORF">mPipKuh1_008196</name>
</gene>
<keyword evidence="2" id="KW-1185">Reference proteome</keyword>
<comment type="caution">
    <text evidence="1">The sequence shown here is derived from an EMBL/GenBank/DDBJ whole genome shotgun (WGS) entry which is preliminary data.</text>
</comment>
<reference evidence="1 2" key="1">
    <citation type="journal article" date="2020" name="Nature">
        <title>Six reference-quality genomes reveal evolution of bat adaptations.</title>
        <authorList>
            <person name="Jebb D."/>
            <person name="Huang Z."/>
            <person name="Pippel M."/>
            <person name="Hughes G.M."/>
            <person name="Lavrichenko K."/>
            <person name="Devanna P."/>
            <person name="Winkler S."/>
            <person name="Jermiin L.S."/>
            <person name="Skirmuntt E.C."/>
            <person name="Katzourakis A."/>
            <person name="Burkitt-Gray L."/>
            <person name="Ray D.A."/>
            <person name="Sullivan K.A.M."/>
            <person name="Roscito J.G."/>
            <person name="Kirilenko B.M."/>
            <person name="Davalos L.M."/>
            <person name="Corthals A.P."/>
            <person name="Power M.L."/>
            <person name="Jones G."/>
            <person name="Ransome R.D."/>
            <person name="Dechmann D.K.N."/>
            <person name="Locatelli A.G."/>
            <person name="Puechmaille S.J."/>
            <person name="Fedrigo O."/>
            <person name="Jarvis E.D."/>
            <person name="Hiller M."/>
            <person name="Vernes S.C."/>
            <person name="Myers E.W."/>
            <person name="Teeling E.C."/>
        </authorList>
    </citation>
    <scope>NUCLEOTIDE SEQUENCE [LARGE SCALE GENOMIC DNA]</scope>
    <source>
        <strain evidence="1">MPipKuh1</strain>
        <tissue evidence="1">Flight muscle</tissue>
    </source>
</reference>
<organism evidence="1 2">
    <name type="scientific">Pipistrellus kuhlii</name>
    <name type="common">Kuhl's pipistrelle</name>
    <dbReference type="NCBI Taxonomy" id="59472"/>
    <lineage>
        <taxon>Eukaryota</taxon>
        <taxon>Metazoa</taxon>
        <taxon>Chordata</taxon>
        <taxon>Craniata</taxon>
        <taxon>Vertebrata</taxon>
        <taxon>Euteleostomi</taxon>
        <taxon>Mammalia</taxon>
        <taxon>Eutheria</taxon>
        <taxon>Laurasiatheria</taxon>
        <taxon>Chiroptera</taxon>
        <taxon>Yangochiroptera</taxon>
        <taxon>Vespertilionidae</taxon>
        <taxon>Pipistrellus</taxon>
    </lineage>
</organism>
<dbReference type="Proteomes" id="UP000558488">
    <property type="component" value="Unassembled WGS sequence"/>
</dbReference>
<evidence type="ECO:0000313" key="1">
    <source>
        <dbReference type="EMBL" id="KAF6331893.1"/>
    </source>
</evidence>